<dbReference type="Proteomes" id="UP001608902">
    <property type="component" value="Unassembled WGS sequence"/>
</dbReference>
<keyword evidence="2" id="KW-0732">Signal</keyword>
<evidence type="ECO:0000256" key="1">
    <source>
        <dbReference type="SAM" id="MobiDB-lite"/>
    </source>
</evidence>
<feature type="compositionally biased region" description="Polar residues" evidence="1">
    <location>
        <begin position="331"/>
        <end position="357"/>
    </location>
</feature>
<feature type="compositionally biased region" description="Basic and acidic residues" evidence="1">
    <location>
        <begin position="358"/>
        <end position="369"/>
    </location>
</feature>
<dbReference type="EMBL" id="JBGFUD010001695">
    <property type="protein sequence ID" value="MFH4976636.1"/>
    <property type="molecule type" value="Genomic_DNA"/>
</dbReference>
<feature type="chain" id="PRO_5044892709" evidence="2">
    <location>
        <begin position="23"/>
        <end position="409"/>
    </location>
</feature>
<proteinExistence type="predicted"/>
<feature type="compositionally biased region" description="Basic residues" evidence="1">
    <location>
        <begin position="399"/>
        <end position="409"/>
    </location>
</feature>
<evidence type="ECO:0000313" key="4">
    <source>
        <dbReference type="Proteomes" id="UP001608902"/>
    </source>
</evidence>
<gene>
    <name evidence="3" type="ORF">AB6A40_003345</name>
</gene>
<feature type="region of interest" description="Disordered" evidence="1">
    <location>
        <begin position="323"/>
        <end position="409"/>
    </location>
</feature>
<sequence>MILKSPVLFLILFRQLTVKVSASDPQQLNCILKFDKSITAELHSIIEKNHHSAEGLKADLDDWTNKQTDENVKECLKKWHNFQTEFAQRVEAKLNEKQLNPMVRTMLEAMANVTNGGGAIPHCKAAKKVWKLYQRLTPKDKEQIPEIANDIQAMHDVMMEFKKVMHEASRSKRSGADTSNAQNIDCVLKFDQSIGSQLIPVFETRYSSAAEMKKATDTWAEKQTDTNVKECLKSLRDFQDNLAKRVEEKQKDKQLSGSVQNLLDALMELTKGGVIPCLRQAAKVEEMFGNLTSEEKKQIPNISKDILLIQKLKTNIRQVMDKAKNERTKRANSNDVGTTNDMRSTLMSTVDKTVTTTHGKETKMKREDNEGLVTDAFGANQPKNSSNRHPHSSSSEEHHHHHHQPQRKM</sequence>
<organism evidence="3 4">
    <name type="scientific">Gnathostoma spinigerum</name>
    <dbReference type="NCBI Taxonomy" id="75299"/>
    <lineage>
        <taxon>Eukaryota</taxon>
        <taxon>Metazoa</taxon>
        <taxon>Ecdysozoa</taxon>
        <taxon>Nematoda</taxon>
        <taxon>Chromadorea</taxon>
        <taxon>Rhabditida</taxon>
        <taxon>Spirurina</taxon>
        <taxon>Gnathostomatomorpha</taxon>
        <taxon>Gnathostomatoidea</taxon>
        <taxon>Gnathostomatidae</taxon>
        <taxon>Gnathostoma</taxon>
    </lineage>
</organism>
<keyword evidence="4" id="KW-1185">Reference proteome</keyword>
<evidence type="ECO:0000256" key="2">
    <source>
        <dbReference type="SAM" id="SignalP"/>
    </source>
</evidence>
<reference evidence="3 4" key="1">
    <citation type="submission" date="2024-08" db="EMBL/GenBank/DDBJ databases">
        <title>Gnathostoma spinigerum genome.</title>
        <authorList>
            <person name="Gonzalez-Bertolin B."/>
            <person name="Monzon S."/>
            <person name="Zaballos A."/>
            <person name="Jimenez P."/>
            <person name="Dekumyoy P."/>
            <person name="Varona S."/>
            <person name="Cuesta I."/>
            <person name="Sumanam S."/>
            <person name="Adisakwattana P."/>
            <person name="Gasser R.B."/>
            <person name="Hernandez-Gonzalez A."/>
            <person name="Young N.D."/>
            <person name="Perteguer M.J."/>
        </authorList>
    </citation>
    <scope>NUCLEOTIDE SEQUENCE [LARGE SCALE GENOMIC DNA]</scope>
    <source>
        <strain evidence="3">AL3</strain>
        <tissue evidence="3">Liver</tissue>
    </source>
</reference>
<feature type="signal peptide" evidence="2">
    <location>
        <begin position="1"/>
        <end position="22"/>
    </location>
</feature>
<comment type="caution">
    <text evidence="3">The sequence shown here is derived from an EMBL/GenBank/DDBJ whole genome shotgun (WGS) entry which is preliminary data.</text>
</comment>
<name>A0ABD6EBS2_9BILA</name>
<evidence type="ECO:0000313" key="3">
    <source>
        <dbReference type="EMBL" id="MFH4976636.1"/>
    </source>
</evidence>
<protein>
    <submittedName>
        <fullName evidence="3">Uncharacterized protein</fullName>
    </submittedName>
</protein>
<accession>A0ABD6EBS2</accession>
<dbReference type="AlphaFoldDB" id="A0ABD6EBS2"/>